<dbReference type="Pfam" id="PF00535">
    <property type="entry name" value="Glycos_transf_2"/>
    <property type="match status" value="1"/>
</dbReference>
<dbReference type="GO" id="GO:0016757">
    <property type="term" value="F:glycosyltransferase activity"/>
    <property type="evidence" value="ECO:0007669"/>
    <property type="project" value="UniProtKB-KW"/>
</dbReference>
<keyword evidence="3" id="KW-0328">Glycosyltransferase</keyword>
<dbReference type="Proteomes" id="UP000005439">
    <property type="component" value="Chromosome"/>
</dbReference>
<dbReference type="PATRIC" id="fig|679936.5.peg.2147"/>
<evidence type="ECO:0000256" key="4">
    <source>
        <dbReference type="ARBA" id="ARBA00022679"/>
    </source>
</evidence>
<dbReference type="InterPro" id="IPR029044">
    <property type="entry name" value="Nucleotide-diphossugar_trans"/>
</dbReference>
<evidence type="ECO:0000313" key="7">
    <source>
        <dbReference type="Proteomes" id="UP000005439"/>
    </source>
</evidence>
<proteinExistence type="inferred from homology"/>
<dbReference type="HOGENOM" id="CLU_902912_0_0_9"/>
<gene>
    <name evidence="6" type="ordered locus">Sulac_2083</name>
</gene>
<accession>G8TSV4</accession>
<dbReference type="InterPro" id="IPR001173">
    <property type="entry name" value="Glyco_trans_2-like"/>
</dbReference>
<evidence type="ECO:0000259" key="5">
    <source>
        <dbReference type="Pfam" id="PF00535"/>
    </source>
</evidence>
<dbReference type="PANTHER" id="PTHR43179">
    <property type="entry name" value="RHAMNOSYLTRANSFERASE WBBL"/>
    <property type="match status" value="1"/>
</dbReference>
<comment type="similarity">
    <text evidence="2">Belongs to the glycosyltransferase 2 family.</text>
</comment>
<evidence type="ECO:0000256" key="1">
    <source>
        <dbReference type="ARBA" id="ARBA00004776"/>
    </source>
</evidence>
<feature type="domain" description="Glycosyltransferase 2-like" evidence="5">
    <location>
        <begin position="12"/>
        <end position="133"/>
    </location>
</feature>
<dbReference type="SUPFAM" id="SSF53448">
    <property type="entry name" value="Nucleotide-diphospho-sugar transferases"/>
    <property type="match status" value="1"/>
</dbReference>
<keyword evidence="7" id="KW-1185">Reference proteome</keyword>
<dbReference type="PANTHER" id="PTHR43179:SF12">
    <property type="entry name" value="GALACTOFURANOSYLTRANSFERASE GLFT2"/>
    <property type="match status" value="1"/>
</dbReference>
<reference evidence="6 7" key="2">
    <citation type="journal article" date="2012" name="Stand. Genomic Sci.">
        <title>Complete genome sequence of the moderately thermophilic mineral-sulfide-oxidizing firmicute Sulfobacillus acidophilus type strain (NAL(T)).</title>
        <authorList>
            <person name="Anderson I."/>
            <person name="Chertkov O."/>
            <person name="Chen A."/>
            <person name="Saunders E."/>
            <person name="Lapidus A."/>
            <person name="Nolan M."/>
            <person name="Lucas S."/>
            <person name="Hammon N."/>
            <person name="Deshpande S."/>
            <person name="Cheng J.F."/>
            <person name="Han C."/>
            <person name="Tapia R."/>
            <person name="Goodwin L.A."/>
            <person name="Pitluck S."/>
            <person name="Liolios K."/>
            <person name="Pagani I."/>
            <person name="Ivanova N."/>
            <person name="Mikhailova N."/>
            <person name="Pati A."/>
            <person name="Palaniappan K."/>
            <person name="Land M."/>
            <person name="Pan C."/>
            <person name="Rohde M."/>
            <person name="Pukall R."/>
            <person name="Goker M."/>
            <person name="Detter J.C."/>
            <person name="Woyke T."/>
            <person name="Bristow J."/>
            <person name="Eisen J.A."/>
            <person name="Markowitz V."/>
            <person name="Hugenholtz P."/>
            <person name="Kyrpides N.C."/>
            <person name="Klenk H.P."/>
            <person name="Mavromatis K."/>
        </authorList>
    </citation>
    <scope>NUCLEOTIDE SEQUENCE [LARGE SCALE GENOMIC DNA]</scope>
    <source>
        <strain evidence="7">ATCC 700253 / DSM 10332 / NAL</strain>
    </source>
</reference>
<name>G8TSV4_SULAD</name>
<dbReference type="EMBL" id="CP003179">
    <property type="protein sequence ID" value="AEW05569.1"/>
    <property type="molecule type" value="Genomic_DNA"/>
</dbReference>
<organism evidence="6 7">
    <name type="scientific">Sulfobacillus acidophilus (strain ATCC 700253 / DSM 10332 / NAL)</name>
    <dbReference type="NCBI Taxonomy" id="679936"/>
    <lineage>
        <taxon>Bacteria</taxon>
        <taxon>Bacillati</taxon>
        <taxon>Bacillota</taxon>
        <taxon>Clostridia</taxon>
        <taxon>Eubacteriales</taxon>
        <taxon>Clostridiales Family XVII. Incertae Sedis</taxon>
        <taxon>Sulfobacillus</taxon>
    </lineage>
</organism>
<evidence type="ECO:0000256" key="2">
    <source>
        <dbReference type="ARBA" id="ARBA00006739"/>
    </source>
</evidence>
<comment type="pathway">
    <text evidence="1">Cell wall biogenesis; cell wall polysaccharide biosynthesis.</text>
</comment>
<dbReference type="Gene3D" id="3.90.550.10">
    <property type="entry name" value="Spore Coat Polysaccharide Biosynthesis Protein SpsA, Chain A"/>
    <property type="match status" value="1"/>
</dbReference>
<evidence type="ECO:0000256" key="3">
    <source>
        <dbReference type="ARBA" id="ARBA00022676"/>
    </source>
</evidence>
<protein>
    <submittedName>
        <fullName evidence="6">Glycosyl transferase family 2</fullName>
    </submittedName>
</protein>
<dbReference type="STRING" id="679936.Sulac_2083"/>
<keyword evidence="4 6" id="KW-0808">Transferase</keyword>
<reference evidence="7" key="1">
    <citation type="submission" date="2011-12" db="EMBL/GenBank/DDBJ databases">
        <title>The complete genome of chromosome of Sulfobacillus acidophilus DSM 10332.</title>
        <authorList>
            <person name="Lucas S."/>
            <person name="Han J."/>
            <person name="Lapidus A."/>
            <person name="Bruce D."/>
            <person name="Goodwin L."/>
            <person name="Pitluck S."/>
            <person name="Peters L."/>
            <person name="Kyrpides N."/>
            <person name="Mavromatis K."/>
            <person name="Ivanova N."/>
            <person name="Mikhailova N."/>
            <person name="Chertkov O."/>
            <person name="Saunders E."/>
            <person name="Detter J.C."/>
            <person name="Tapia R."/>
            <person name="Han C."/>
            <person name="Land M."/>
            <person name="Hauser L."/>
            <person name="Markowitz V."/>
            <person name="Cheng J.-F."/>
            <person name="Hugenholtz P."/>
            <person name="Woyke T."/>
            <person name="Wu D."/>
            <person name="Pukall R."/>
            <person name="Gehrich-Schroeter G."/>
            <person name="Schneider S."/>
            <person name="Klenk H.-P."/>
            <person name="Eisen J.A."/>
        </authorList>
    </citation>
    <scope>NUCLEOTIDE SEQUENCE [LARGE SCALE GENOMIC DNA]</scope>
    <source>
        <strain evidence="7">ATCC 700253 / DSM 10332 / NAL</strain>
    </source>
</reference>
<dbReference type="KEGG" id="sap:Sulac_2083"/>
<sequence length="308" mass="34555">MKSEPFSVSDISVIIVNYNGEHVLPDAIASVLRLDPPPGELVVVDNGSTDQSPLLITRWAEKDSRVRPILAGENLGVAGGRNLAAAYAEGRVLAFLDSDGIAEATWLTESLKALNQDPLAGAVAPLVLLDDGETINGAGSFLDVDGHGYDRFFGEPEAEHAAKWASLAGTVCDYPMGCGMVVRLPGLERVWPLDETLPKWHDDTELGLRIRRLGYRTIFWPAARVRHRWGHANPADAYAKHWMAEEARLRLLVKYFPWSRVVTNLLHLGVHGISGLRRRPQMWQETQELFRRIWRDWNDLTLIRREWA</sequence>
<dbReference type="AlphaFoldDB" id="G8TSV4"/>
<evidence type="ECO:0000313" key="6">
    <source>
        <dbReference type="EMBL" id="AEW05569.1"/>
    </source>
</evidence>